<dbReference type="InterPro" id="IPR011990">
    <property type="entry name" value="TPR-like_helical_dom_sf"/>
</dbReference>
<dbReference type="InterPro" id="IPR036388">
    <property type="entry name" value="WH-like_DNA-bd_sf"/>
</dbReference>
<dbReference type="SUPFAM" id="SSF52540">
    <property type="entry name" value="P-loop containing nucleoside triphosphate hydrolases"/>
    <property type="match status" value="1"/>
</dbReference>
<organism evidence="5 6">
    <name type="scientific">Actinopolymorpha pittospori</name>
    <dbReference type="NCBI Taxonomy" id="648752"/>
    <lineage>
        <taxon>Bacteria</taxon>
        <taxon>Bacillati</taxon>
        <taxon>Actinomycetota</taxon>
        <taxon>Actinomycetes</taxon>
        <taxon>Propionibacteriales</taxon>
        <taxon>Actinopolymorphaceae</taxon>
        <taxon>Actinopolymorpha</taxon>
    </lineage>
</organism>
<evidence type="ECO:0000256" key="3">
    <source>
        <dbReference type="SAM" id="MobiDB-lite"/>
    </source>
</evidence>
<dbReference type="RefSeq" id="WP_192749733.1">
    <property type="nucleotide sequence ID" value="NZ_BAABJL010000199.1"/>
</dbReference>
<evidence type="ECO:0000313" key="6">
    <source>
        <dbReference type="Proteomes" id="UP000638648"/>
    </source>
</evidence>
<dbReference type="SUPFAM" id="SSF46894">
    <property type="entry name" value="C-terminal effector domain of the bipartite response regulators"/>
    <property type="match status" value="1"/>
</dbReference>
<gene>
    <name evidence="5" type="ORF">HEB94_002231</name>
</gene>
<evidence type="ECO:0000259" key="4">
    <source>
        <dbReference type="PROSITE" id="PS50043"/>
    </source>
</evidence>
<dbReference type="PRINTS" id="PR00038">
    <property type="entry name" value="HTHLUXR"/>
</dbReference>
<comment type="caution">
    <text evidence="5">The sequence shown here is derived from an EMBL/GenBank/DDBJ whole genome shotgun (WGS) entry which is preliminary data.</text>
</comment>
<dbReference type="Pfam" id="PF13191">
    <property type="entry name" value="AAA_16"/>
    <property type="match status" value="1"/>
</dbReference>
<proteinExistence type="predicted"/>
<dbReference type="GO" id="GO:0005524">
    <property type="term" value="F:ATP binding"/>
    <property type="evidence" value="ECO:0007669"/>
    <property type="project" value="UniProtKB-KW"/>
</dbReference>
<reference evidence="5" key="1">
    <citation type="submission" date="2020-10" db="EMBL/GenBank/DDBJ databases">
        <title>Sequencing the genomes of 1000 actinobacteria strains.</title>
        <authorList>
            <person name="Klenk H.-P."/>
        </authorList>
    </citation>
    <scope>NUCLEOTIDE SEQUENCE</scope>
    <source>
        <strain evidence="5">DSM 45354</strain>
    </source>
</reference>
<evidence type="ECO:0000256" key="1">
    <source>
        <dbReference type="ARBA" id="ARBA00022741"/>
    </source>
</evidence>
<dbReference type="PANTHER" id="PTHR16305:SF35">
    <property type="entry name" value="TRANSCRIPTIONAL ACTIVATOR DOMAIN"/>
    <property type="match status" value="1"/>
</dbReference>
<dbReference type="InterPro" id="IPR027417">
    <property type="entry name" value="P-loop_NTPase"/>
</dbReference>
<dbReference type="InterPro" id="IPR000792">
    <property type="entry name" value="Tscrpt_reg_LuxR_C"/>
</dbReference>
<dbReference type="Gene3D" id="1.10.10.10">
    <property type="entry name" value="Winged helix-like DNA-binding domain superfamily/Winged helix DNA-binding domain"/>
    <property type="match status" value="1"/>
</dbReference>
<dbReference type="Pfam" id="PF00196">
    <property type="entry name" value="GerE"/>
    <property type="match status" value="1"/>
</dbReference>
<dbReference type="SUPFAM" id="SSF48452">
    <property type="entry name" value="TPR-like"/>
    <property type="match status" value="1"/>
</dbReference>
<feature type="domain" description="HTH luxR-type" evidence="4">
    <location>
        <begin position="880"/>
        <end position="945"/>
    </location>
</feature>
<sequence>MLYGRASELARLEELIATARAGRSGVLVLRGDPGIGKSALLDHAAASAGDLRVLRTSGIESESELPYAGLHLLLRPALDRLDALAEPQRNALAAAFGLGPAQGGGDRFLVGLAVLSLLPELSEDGGVVCLVDDAQWLDQASTEALLFAARRLDAEGVALVIAARDGAATFAAPGLPELALAGLSPEAADALLDAQFDAHFDTPRRDARVGAAGGQGLAPSVRSRVLREAAGNPLALAELPAALAREPAAAATPAGTLPLTDRLQVAFHGQVRRLPAGTQALLLLVAAADGADLDVVLRAASQLGTGLDDAGEAESAGLIRIDERAVRFRHPLVRAAVYQSAPLSERLGAHKALADAFVEPADRDRRAWHLAMASTGHDEQVAAELEASAARAAERGGHADAATAFERAARLSPDASARACRLRQAAEAAYQTGDFPRAITLAERAGAGAGSADRSLDHEAAAWLVLIRANAHFWTGALRQAHQVLLEGAEAVHRHDPGEAAWMLMQAVHVAWFTGDPTLSETAAARLDAVRLPADHLLRPLLPLMTMHARLANDREAGPSPEMTEAALRAGQADPRAAVMLGGAAWIAGRDDLAHDIFAGFVDEARAQGRIGWLAAGLGSLGEAQLFLGRHRDAATNLEEALRVGADTGQAHVVSHFRGVLAYLAALDGDEARCRDLTNAVLVESVGGGSSPGPSWAHWALSASDLAAGRTEEALTRLEALSRGPARHQIPAIRGTVDQVEAAVRLGQPERAAEPLARLEEWASWARQGWIDAAVCRCHALLAPDAEAEGHFVRAVELHELHDTAGHPFDEARTRLLYGEWLRRARRRVDARAQLGTALETFERLNAEPWEQRARAELRATGASVPTATSGASSGASSGVPDVLAGLTPQELQIVRMAAEGLSNRDIGTRLFLSPRTVGYHLYKAYPKLGISSRTQLAALVLGESAS</sequence>
<dbReference type="InterPro" id="IPR016032">
    <property type="entry name" value="Sig_transdc_resp-reg_C-effctor"/>
</dbReference>
<accession>A0A927MV49</accession>
<dbReference type="Gene3D" id="1.25.40.10">
    <property type="entry name" value="Tetratricopeptide repeat domain"/>
    <property type="match status" value="1"/>
</dbReference>
<dbReference type="PROSITE" id="PS50043">
    <property type="entry name" value="HTH_LUXR_2"/>
    <property type="match status" value="1"/>
</dbReference>
<name>A0A927MV49_9ACTN</name>
<dbReference type="GO" id="GO:0004016">
    <property type="term" value="F:adenylate cyclase activity"/>
    <property type="evidence" value="ECO:0007669"/>
    <property type="project" value="TreeGrafter"/>
</dbReference>
<dbReference type="GO" id="GO:0003677">
    <property type="term" value="F:DNA binding"/>
    <property type="evidence" value="ECO:0007669"/>
    <property type="project" value="UniProtKB-KW"/>
</dbReference>
<dbReference type="AlphaFoldDB" id="A0A927MV49"/>
<feature type="region of interest" description="Disordered" evidence="3">
    <location>
        <begin position="857"/>
        <end position="879"/>
    </location>
</feature>
<dbReference type="EMBL" id="JADBEM010000001">
    <property type="protein sequence ID" value="MBE1605383.1"/>
    <property type="molecule type" value="Genomic_DNA"/>
</dbReference>
<dbReference type="Gene3D" id="3.40.50.300">
    <property type="entry name" value="P-loop containing nucleotide triphosphate hydrolases"/>
    <property type="match status" value="1"/>
</dbReference>
<keyword evidence="6" id="KW-1185">Reference proteome</keyword>
<dbReference type="InterPro" id="IPR041664">
    <property type="entry name" value="AAA_16"/>
</dbReference>
<keyword evidence="5" id="KW-0238">DNA-binding</keyword>
<dbReference type="GO" id="GO:0006355">
    <property type="term" value="P:regulation of DNA-templated transcription"/>
    <property type="evidence" value="ECO:0007669"/>
    <property type="project" value="InterPro"/>
</dbReference>
<dbReference type="CDD" id="cd06170">
    <property type="entry name" value="LuxR_C_like"/>
    <property type="match status" value="1"/>
</dbReference>
<keyword evidence="1" id="KW-0547">Nucleotide-binding</keyword>
<protein>
    <submittedName>
        <fullName evidence="5">DNA-binding CsgD family transcriptional regulator/tetratricopeptide (TPR) repeat protein</fullName>
    </submittedName>
</protein>
<evidence type="ECO:0000256" key="2">
    <source>
        <dbReference type="ARBA" id="ARBA00022840"/>
    </source>
</evidence>
<dbReference type="Proteomes" id="UP000638648">
    <property type="component" value="Unassembled WGS sequence"/>
</dbReference>
<evidence type="ECO:0000313" key="5">
    <source>
        <dbReference type="EMBL" id="MBE1605383.1"/>
    </source>
</evidence>
<keyword evidence="2" id="KW-0067">ATP-binding</keyword>
<dbReference type="SMART" id="SM00421">
    <property type="entry name" value="HTH_LUXR"/>
    <property type="match status" value="1"/>
</dbReference>
<feature type="compositionally biased region" description="Low complexity" evidence="3">
    <location>
        <begin position="860"/>
        <end position="879"/>
    </location>
</feature>
<dbReference type="GO" id="GO:0005737">
    <property type="term" value="C:cytoplasm"/>
    <property type="evidence" value="ECO:0007669"/>
    <property type="project" value="TreeGrafter"/>
</dbReference>
<dbReference type="PANTHER" id="PTHR16305">
    <property type="entry name" value="TESTICULAR SOLUBLE ADENYLYL CYCLASE"/>
    <property type="match status" value="1"/>
</dbReference>